<evidence type="ECO:0000313" key="4">
    <source>
        <dbReference type="Proteomes" id="UP000294664"/>
    </source>
</evidence>
<dbReference type="Pfam" id="PF13779">
    <property type="entry name" value="DUF4175"/>
    <property type="match status" value="1"/>
</dbReference>
<sequence>MTATPDLKRPRDAAEDATVSLDRVVGRARAVILWERLWPPLALVAVAVGAFLTVSWAGLWLHLPPLGRMLGVGLFGALLLASLWPLAKVRIPSRAEALAHLDRRSHLAHRPATAIADGLATRPDDPVGAALWRAHMARTLAAARSLKAGLPAPKLAARDPRALRALALLAIVATFVLASGDRVGRVSSAFDWRGAVTPKAYRLDAWIDPPAYTGRPPVVLPGLRSDDPTQMQATALSVPAGSTLVVRTVGLDGSGLKTEGGIAELRPTQETAQAEAKPGPPARPAAEAGERRFTITNAGSASFIGPDQRAVTWRFSAIPDHAPVISFVRDPQSGQRNTLVLTYRIEDDYGATEGKAGFAAAPPEKPLFPRPGAPAPKAAQPLVAPPDFALPVPAAGSKSGTQTTRDLVTHPWAGAQVAITLTARDEAGNAATSETKTFRLPARTFTKPLARALIEERRRLALDVAARRQVETVLSALTLAPAKFGIEPGEYLGLRTAYWRLHNARSEDDLRGVVDYLWEMALAIEDGDLSDAQRELRAAQDALREALDRGASDEEIRRLMQDLRAAMDKMMRQLAQEAQRDSGTDARPLDPNTRVMRPQDLQRMMDRIENLARSGARDAARQLLDEMQAMMENMRPGNRQAGGQQGQQSELGDMIQEQQRLRDRTYRQGQQGQRGQQGQQGENGEMGDLQQGQGELRRRLGEMLDQLRRMQPGQGQGQQGQQGEGGEGEGGEGPAGRAGQAFGRAEQAMRDAEGALGSGNGQGALDAQGRALQALRQGAQALAEGQQPGNGEGPGPGGPSGEQAQRTDPLGRPLRSQDYGDDYSVKVPEEVDVQRARQVLEELRRRLEQVNRPQLELDYIERLLENF</sequence>
<dbReference type="Proteomes" id="UP000294664">
    <property type="component" value="Unassembled WGS sequence"/>
</dbReference>
<feature type="compositionally biased region" description="Low complexity" evidence="1">
    <location>
        <begin position="667"/>
        <end position="680"/>
    </location>
</feature>
<evidence type="ECO:0000313" key="3">
    <source>
        <dbReference type="EMBL" id="TCT06581.1"/>
    </source>
</evidence>
<dbReference type="AlphaFoldDB" id="A0A4R3M0I8"/>
<feature type="region of interest" description="Disordered" evidence="1">
    <location>
        <begin position="662"/>
        <end position="692"/>
    </location>
</feature>
<keyword evidence="2" id="KW-1133">Transmembrane helix</keyword>
<dbReference type="NCBIfam" id="TIGR02302">
    <property type="entry name" value="aProt_lowcomp"/>
    <property type="match status" value="1"/>
</dbReference>
<dbReference type="InterPro" id="IPR012683">
    <property type="entry name" value="CHP02302_TM"/>
</dbReference>
<dbReference type="EMBL" id="SMAI01000002">
    <property type="protein sequence ID" value="TCT06581.1"/>
    <property type="molecule type" value="Genomic_DNA"/>
</dbReference>
<organism evidence="3 4">
    <name type="scientific">Aquabacter spiritensis</name>
    <dbReference type="NCBI Taxonomy" id="933073"/>
    <lineage>
        <taxon>Bacteria</taxon>
        <taxon>Pseudomonadati</taxon>
        <taxon>Pseudomonadota</taxon>
        <taxon>Alphaproteobacteria</taxon>
        <taxon>Hyphomicrobiales</taxon>
        <taxon>Xanthobacteraceae</taxon>
        <taxon>Aquabacter</taxon>
    </lineage>
</organism>
<feature type="transmembrane region" description="Helical" evidence="2">
    <location>
        <begin position="69"/>
        <end position="87"/>
    </location>
</feature>
<feature type="compositionally biased region" description="Gly residues" evidence="1">
    <location>
        <begin position="714"/>
        <end position="725"/>
    </location>
</feature>
<feature type="transmembrane region" description="Helical" evidence="2">
    <location>
        <begin position="37"/>
        <end position="63"/>
    </location>
</feature>
<dbReference type="RefSeq" id="WP_132030076.1">
    <property type="nucleotide sequence ID" value="NZ_SMAI01000002.1"/>
</dbReference>
<reference evidence="3 4" key="1">
    <citation type="submission" date="2019-03" db="EMBL/GenBank/DDBJ databases">
        <title>Genomic Encyclopedia of Type Strains, Phase IV (KMG-IV): sequencing the most valuable type-strain genomes for metagenomic binning, comparative biology and taxonomic classification.</title>
        <authorList>
            <person name="Goeker M."/>
        </authorList>
    </citation>
    <scope>NUCLEOTIDE SEQUENCE [LARGE SCALE GENOMIC DNA]</scope>
    <source>
        <strain evidence="3 4">DSM 9035</strain>
    </source>
</reference>
<comment type="caution">
    <text evidence="3">The sequence shown here is derived from an EMBL/GenBank/DDBJ whole genome shotgun (WGS) entry which is preliminary data.</text>
</comment>
<feature type="region of interest" description="Disordered" evidence="1">
    <location>
        <begin position="710"/>
        <end position="827"/>
    </location>
</feature>
<keyword evidence="2" id="KW-0812">Transmembrane</keyword>
<gene>
    <name evidence="3" type="ORF">EDC64_10258</name>
</gene>
<feature type="compositionally biased region" description="Basic and acidic residues" evidence="1">
    <location>
        <begin position="578"/>
        <end position="588"/>
    </location>
</feature>
<evidence type="ECO:0000256" key="2">
    <source>
        <dbReference type="SAM" id="Phobius"/>
    </source>
</evidence>
<evidence type="ECO:0000256" key="1">
    <source>
        <dbReference type="SAM" id="MobiDB-lite"/>
    </source>
</evidence>
<name>A0A4R3M0I8_9HYPH</name>
<dbReference type="OrthoDB" id="8477685at2"/>
<feature type="transmembrane region" description="Helical" evidence="2">
    <location>
        <begin position="162"/>
        <end position="180"/>
    </location>
</feature>
<keyword evidence="2" id="KW-0472">Membrane</keyword>
<feature type="region of interest" description="Disordered" evidence="1">
    <location>
        <begin position="574"/>
        <end position="600"/>
    </location>
</feature>
<protein>
    <submittedName>
        <fullName evidence="3">Uncharacterized protein (TIGR02302 family)</fullName>
    </submittedName>
</protein>
<feature type="compositionally biased region" description="Low complexity" evidence="1">
    <location>
        <begin position="763"/>
        <end position="787"/>
    </location>
</feature>
<keyword evidence="4" id="KW-1185">Reference proteome</keyword>
<accession>A0A4R3M0I8</accession>
<feature type="region of interest" description="Disordered" evidence="1">
    <location>
        <begin position="268"/>
        <end position="287"/>
    </location>
</feature>
<proteinExistence type="predicted"/>
<feature type="compositionally biased region" description="Gly residues" evidence="1">
    <location>
        <begin position="788"/>
        <end position="800"/>
    </location>
</feature>